<sequence length="244" mass="27347">MISHNQTYPHKVRVLDGRRTFIVSILEWASLIDWDEDRLDGFHSTRGKEVGGTGLDLTKYKKDSIEKKGIRRKVNLSGIENNLGKKEAIVSINALIVKGRLSEGSTSSSYEKIFGGNFFNYGYHKEESSLKNKNGANMGLAVDLLNFSFTAQVEEEEGELISYVDSPCKQPKSRGRKKCVSTNKHDMKTRNKGGRVDESVKAGKVNVKSKRSKEKWNLEMEITKVIEDAARVGTNLNASLSEEE</sequence>
<name>A0AAD5NFV3_ACENE</name>
<comment type="caution">
    <text evidence="1">The sequence shown here is derived from an EMBL/GenBank/DDBJ whole genome shotgun (WGS) entry which is preliminary data.</text>
</comment>
<protein>
    <submittedName>
        <fullName evidence="1">Uncharacterized protein</fullName>
    </submittedName>
</protein>
<organism evidence="1 2">
    <name type="scientific">Acer negundo</name>
    <name type="common">Box elder</name>
    <dbReference type="NCBI Taxonomy" id="4023"/>
    <lineage>
        <taxon>Eukaryota</taxon>
        <taxon>Viridiplantae</taxon>
        <taxon>Streptophyta</taxon>
        <taxon>Embryophyta</taxon>
        <taxon>Tracheophyta</taxon>
        <taxon>Spermatophyta</taxon>
        <taxon>Magnoliopsida</taxon>
        <taxon>eudicotyledons</taxon>
        <taxon>Gunneridae</taxon>
        <taxon>Pentapetalae</taxon>
        <taxon>rosids</taxon>
        <taxon>malvids</taxon>
        <taxon>Sapindales</taxon>
        <taxon>Sapindaceae</taxon>
        <taxon>Hippocastanoideae</taxon>
        <taxon>Acereae</taxon>
        <taxon>Acer</taxon>
    </lineage>
</organism>
<evidence type="ECO:0000313" key="1">
    <source>
        <dbReference type="EMBL" id="KAI9157035.1"/>
    </source>
</evidence>
<proteinExistence type="predicted"/>
<accession>A0AAD5NFV3</accession>
<dbReference type="Proteomes" id="UP001064489">
    <property type="component" value="Chromosome 12"/>
</dbReference>
<dbReference type="AlphaFoldDB" id="A0AAD5NFV3"/>
<gene>
    <name evidence="1" type="ORF">LWI28_015876</name>
</gene>
<reference evidence="1" key="1">
    <citation type="journal article" date="2022" name="Plant J.">
        <title>Strategies of tolerance reflected in two North American maple genomes.</title>
        <authorList>
            <person name="McEvoy S.L."/>
            <person name="Sezen U.U."/>
            <person name="Trouern-Trend A."/>
            <person name="McMahon S.M."/>
            <person name="Schaberg P.G."/>
            <person name="Yang J."/>
            <person name="Wegrzyn J.L."/>
            <person name="Swenson N.G."/>
        </authorList>
    </citation>
    <scope>NUCLEOTIDE SEQUENCE</scope>
    <source>
        <strain evidence="1">91603</strain>
    </source>
</reference>
<dbReference type="EMBL" id="JAJSOW010000107">
    <property type="protein sequence ID" value="KAI9157035.1"/>
    <property type="molecule type" value="Genomic_DNA"/>
</dbReference>
<keyword evidence="2" id="KW-1185">Reference proteome</keyword>
<evidence type="ECO:0000313" key="2">
    <source>
        <dbReference type="Proteomes" id="UP001064489"/>
    </source>
</evidence>
<reference evidence="1" key="2">
    <citation type="submission" date="2023-02" db="EMBL/GenBank/DDBJ databases">
        <authorList>
            <person name="Swenson N.G."/>
            <person name="Wegrzyn J.L."/>
            <person name="Mcevoy S.L."/>
        </authorList>
    </citation>
    <scope>NUCLEOTIDE SEQUENCE</scope>
    <source>
        <strain evidence="1">91603</strain>
        <tissue evidence="1">Leaf</tissue>
    </source>
</reference>